<sequence>MGVKKISKTPEAGSGMPRYELDELKAQAKELFGVRAEVVAAAMHDTDGQHFSIAEVQGKIQQFMKAKVV</sequence>
<accession>A0A839TYL5</accession>
<comment type="caution">
    <text evidence="2">The sequence shown here is derived from an EMBL/GenBank/DDBJ whole genome shotgun (WGS) entry which is preliminary data.</text>
</comment>
<dbReference type="RefSeq" id="WP_183583840.1">
    <property type="nucleotide sequence ID" value="NZ_JACHXJ010000003.1"/>
</dbReference>
<reference evidence="2 3" key="1">
    <citation type="submission" date="2020-08" db="EMBL/GenBank/DDBJ databases">
        <title>Genomic Encyclopedia of Type Strains, Phase III (KMG-III): the genomes of soil and plant-associated and newly described type strains.</title>
        <authorList>
            <person name="Whitman W."/>
        </authorList>
    </citation>
    <scope>NUCLEOTIDE SEQUENCE [LARGE SCALE GENOMIC DNA]</scope>
    <source>
        <strain evidence="2 3">CECT 5831</strain>
    </source>
</reference>
<name>A0A839TYL5_9BACL</name>
<dbReference type="AlphaFoldDB" id="A0A839TYL5"/>
<evidence type="ECO:0000313" key="2">
    <source>
        <dbReference type="EMBL" id="MBB3129747.1"/>
    </source>
</evidence>
<evidence type="ECO:0000259" key="1">
    <source>
        <dbReference type="Pfam" id="PF26160"/>
    </source>
</evidence>
<feature type="domain" description="YqzN/YkzM" evidence="1">
    <location>
        <begin position="17"/>
        <end position="67"/>
    </location>
</feature>
<dbReference type="EMBL" id="JACHXJ010000003">
    <property type="protein sequence ID" value="MBB3129747.1"/>
    <property type="molecule type" value="Genomic_DNA"/>
</dbReference>
<proteinExistence type="predicted"/>
<dbReference type="Proteomes" id="UP000517523">
    <property type="component" value="Unassembled WGS sequence"/>
</dbReference>
<dbReference type="Pfam" id="PF26160">
    <property type="entry name" value="YqzN_YkzM"/>
    <property type="match status" value="1"/>
</dbReference>
<dbReference type="InterPro" id="IPR058869">
    <property type="entry name" value="YqzN_YkzM"/>
</dbReference>
<protein>
    <recommendedName>
        <fullName evidence="1">YqzN/YkzM domain-containing protein</fullName>
    </recommendedName>
</protein>
<gene>
    <name evidence="2" type="ORF">FHS19_004422</name>
</gene>
<evidence type="ECO:0000313" key="3">
    <source>
        <dbReference type="Proteomes" id="UP000517523"/>
    </source>
</evidence>
<organism evidence="2 3">
    <name type="scientific">Paenibacillus rhizosphaerae</name>
    <dbReference type="NCBI Taxonomy" id="297318"/>
    <lineage>
        <taxon>Bacteria</taxon>
        <taxon>Bacillati</taxon>
        <taxon>Bacillota</taxon>
        <taxon>Bacilli</taxon>
        <taxon>Bacillales</taxon>
        <taxon>Paenibacillaceae</taxon>
        <taxon>Paenibacillus</taxon>
    </lineage>
</organism>